<keyword evidence="3" id="KW-1185">Reference proteome</keyword>
<comment type="caution">
    <text evidence="2">The sequence shown here is derived from an EMBL/GenBank/DDBJ whole genome shotgun (WGS) entry which is preliminary data.</text>
</comment>
<feature type="compositionally biased region" description="Acidic residues" evidence="1">
    <location>
        <begin position="83"/>
        <end position="95"/>
    </location>
</feature>
<feature type="region of interest" description="Disordered" evidence="1">
    <location>
        <begin position="1"/>
        <end position="108"/>
    </location>
</feature>
<dbReference type="EMBL" id="JACEIK010005806">
    <property type="protein sequence ID" value="MCE0482236.1"/>
    <property type="molecule type" value="Genomic_DNA"/>
</dbReference>
<sequence length="108" mass="12185">MAPKPRKEKRVASSSHGSKRSKRASKEEHDDIEKEEVDYRPVYDPERIDVTKTKEPEGSYPGFEELLDDEVATTDEMARVDSDIESSDAEEEDSEKGEAAFSSTDDND</sequence>
<reference evidence="2 3" key="1">
    <citation type="journal article" date="2021" name="BMC Genomics">
        <title>Datura genome reveals duplications of psychoactive alkaloid biosynthetic genes and high mutation rate following tissue culture.</title>
        <authorList>
            <person name="Rajewski A."/>
            <person name="Carter-House D."/>
            <person name="Stajich J."/>
            <person name="Litt A."/>
        </authorList>
    </citation>
    <scope>NUCLEOTIDE SEQUENCE [LARGE SCALE GENOMIC DNA]</scope>
    <source>
        <strain evidence="2">AR-01</strain>
    </source>
</reference>
<organism evidence="2 3">
    <name type="scientific">Datura stramonium</name>
    <name type="common">Jimsonweed</name>
    <name type="synonym">Common thornapple</name>
    <dbReference type="NCBI Taxonomy" id="4076"/>
    <lineage>
        <taxon>Eukaryota</taxon>
        <taxon>Viridiplantae</taxon>
        <taxon>Streptophyta</taxon>
        <taxon>Embryophyta</taxon>
        <taxon>Tracheophyta</taxon>
        <taxon>Spermatophyta</taxon>
        <taxon>Magnoliopsida</taxon>
        <taxon>eudicotyledons</taxon>
        <taxon>Gunneridae</taxon>
        <taxon>Pentapetalae</taxon>
        <taxon>asterids</taxon>
        <taxon>lamiids</taxon>
        <taxon>Solanales</taxon>
        <taxon>Solanaceae</taxon>
        <taxon>Solanoideae</taxon>
        <taxon>Datureae</taxon>
        <taxon>Datura</taxon>
    </lineage>
</organism>
<evidence type="ECO:0000256" key="1">
    <source>
        <dbReference type="SAM" id="MobiDB-lite"/>
    </source>
</evidence>
<evidence type="ECO:0000313" key="3">
    <source>
        <dbReference type="Proteomes" id="UP000823775"/>
    </source>
</evidence>
<accession>A0ABS8VNR2</accession>
<dbReference type="Proteomes" id="UP000823775">
    <property type="component" value="Unassembled WGS sequence"/>
</dbReference>
<protein>
    <submittedName>
        <fullName evidence="2">Uncharacterized protein</fullName>
    </submittedName>
</protein>
<feature type="compositionally biased region" description="Basic and acidic residues" evidence="1">
    <location>
        <begin position="24"/>
        <end position="57"/>
    </location>
</feature>
<proteinExistence type="predicted"/>
<gene>
    <name evidence="2" type="ORF">HAX54_040804</name>
</gene>
<evidence type="ECO:0000313" key="2">
    <source>
        <dbReference type="EMBL" id="MCE0482236.1"/>
    </source>
</evidence>
<name>A0ABS8VNR2_DATST</name>